<dbReference type="CDD" id="cd03221">
    <property type="entry name" value="ABCF_EF-3"/>
    <property type="match status" value="2"/>
</dbReference>
<dbReference type="InterPro" id="IPR027417">
    <property type="entry name" value="P-loop_NTPase"/>
</dbReference>
<dbReference type="PANTHER" id="PTHR42855:SF2">
    <property type="entry name" value="DRUG RESISTANCE ABC TRANSPORTER,ATP-BINDING PROTEIN"/>
    <property type="match status" value="1"/>
</dbReference>
<gene>
    <name evidence="4" type="ORF">LKD31_00240</name>
</gene>
<evidence type="ECO:0000313" key="5">
    <source>
        <dbReference type="Proteomes" id="UP001199424"/>
    </source>
</evidence>
<feature type="domain" description="ABC transporter" evidence="3">
    <location>
        <begin position="4"/>
        <end position="255"/>
    </location>
</feature>
<feature type="domain" description="ABC transporter" evidence="3">
    <location>
        <begin position="328"/>
        <end position="532"/>
    </location>
</feature>
<dbReference type="GO" id="GO:0005524">
    <property type="term" value="F:ATP binding"/>
    <property type="evidence" value="ECO:0007669"/>
    <property type="project" value="UniProtKB-KW"/>
</dbReference>
<dbReference type="InterPro" id="IPR051309">
    <property type="entry name" value="ABCF_ATPase"/>
</dbReference>
<keyword evidence="5" id="KW-1185">Reference proteome</keyword>
<dbReference type="EMBL" id="JAJEQC010000001">
    <property type="protein sequence ID" value="MCC2135452.1"/>
    <property type="molecule type" value="Genomic_DNA"/>
</dbReference>
<protein>
    <submittedName>
        <fullName evidence="4">ATP-binding cassette domain-containing protein</fullName>
    </submittedName>
</protein>
<dbReference type="PROSITE" id="PS50893">
    <property type="entry name" value="ABC_TRANSPORTER_2"/>
    <property type="match status" value="2"/>
</dbReference>
<evidence type="ECO:0000259" key="3">
    <source>
        <dbReference type="PROSITE" id="PS50893"/>
    </source>
</evidence>
<proteinExistence type="predicted"/>
<comment type="caution">
    <text evidence="4">The sequence shown here is derived from an EMBL/GenBank/DDBJ whole genome shotgun (WGS) entry which is preliminary data.</text>
</comment>
<dbReference type="Proteomes" id="UP001199424">
    <property type="component" value="Unassembled WGS sequence"/>
</dbReference>
<dbReference type="Gene3D" id="3.40.50.300">
    <property type="entry name" value="P-loop containing nucleotide triphosphate hydrolases"/>
    <property type="match status" value="2"/>
</dbReference>
<dbReference type="PANTHER" id="PTHR42855">
    <property type="entry name" value="ABC TRANSPORTER ATP-BINDING SUBUNIT"/>
    <property type="match status" value="1"/>
</dbReference>
<dbReference type="InterPro" id="IPR003439">
    <property type="entry name" value="ABC_transporter-like_ATP-bd"/>
</dbReference>
<dbReference type="RefSeq" id="WP_308448114.1">
    <property type="nucleotide sequence ID" value="NZ_JAJEQC010000001.1"/>
</dbReference>
<dbReference type="AlphaFoldDB" id="A0AAE3DHF3"/>
<dbReference type="GO" id="GO:0016887">
    <property type="term" value="F:ATP hydrolysis activity"/>
    <property type="evidence" value="ECO:0007669"/>
    <property type="project" value="InterPro"/>
</dbReference>
<dbReference type="SUPFAM" id="SSF52540">
    <property type="entry name" value="P-loop containing nucleoside triphosphate hydrolases"/>
    <property type="match status" value="2"/>
</dbReference>
<dbReference type="PROSITE" id="PS00211">
    <property type="entry name" value="ABC_TRANSPORTER_1"/>
    <property type="match status" value="2"/>
</dbReference>
<reference evidence="4" key="1">
    <citation type="submission" date="2021-10" db="EMBL/GenBank/DDBJ databases">
        <title>Anaerobic single-cell dispensing facilitates the cultivation of human gut bacteria.</title>
        <authorList>
            <person name="Afrizal A."/>
        </authorList>
    </citation>
    <scope>NUCLEOTIDE SEQUENCE</scope>
    <source>
        <strain evidence="4">CLA-AA-H250</strain>
    </source>
</reference>
<dbReference type="Pfam" id="PF12848">
    <property type="entry name" value="ABC_tran_Xtn"/>
    <property type="match status" value="1"/>
</dbReference>
<dbReference type="NCBIfam" id="NF000355">
    <property type="entry name" value="ribo_prot_ABC_F"/>
    <property type="match status" value="1"/>
</dbReference>
<dbReference type="InterPro" id="IPR017871">
    <property type="entry name" value="ABC_transporter-like_CS"/>
</dbReference>
<dbReference type="FunFam" id="3.40.50.300:FF:000011">
    <property type="entry name" value="Putative ABC transporter ATP-binding component"/>
    <property type="match status" value="1"/>
</dbReference>
<evidence type="ECO:0000313" key="4">
    <source>
        <dbReference type="EMBL" id="MCC2135452.1"/>
    </source>
</evidence>
<dbReference type="InterPro" id="IPR003593">
    <property type="entry name" value="AAA+_ATPase"/>
</dbReference>
<name>A0AAE3DHF3_9FIRM</name>
<evidence type="ECO:0000256" key="2">
    <source>
        <dbReference type="ARBA" id="ARBA00022840"/>
    </source>
</evidence>
<keyword evidence="1" id="KW-0547">Nucleotide-binding</keyword>
<evidence type="ECO:0000256" key="1">
    <source>
        <dbReference type="ARBA" id="ARBA00022741"/>
    </source>
</evidence>
<dbReference type="Pfam" id="PF00005">
    <property type="entry name" value="ABC_tran"/>
    <property type="match status" value="2"/>
</dbReference>
<sequence length="534" mass="60576">MTEFSFSHVNKNFGFKPVLKDLSFEVMTGERAALIGRNGTGKSTILKLLASEESPDSGEISLRRGANTALLEQIPRLRGKDATVYDVLCEPFAEVFSVEAKLRELEEKMTEDFERYADAYTEAQSRYAALGGYDAETRLKNIVQGFKLNSLLERPYNVLSGGQKTVVNLAAVVLREPDILLLDEPTNHLDMQTLDWFEGFLAKYRGTVLMVSHDRRFLDRVATRTLILEDGICTSYPGGYTAAKEEQERQMLLEFEQYKNQQKQIEAMKAAIKRFREWGAQADNPKFFRRAKMLELRLEKMEMIKRPQLEKPKIPMRFAGDRTGREVLKLTGFSLSFGKTALFEQAELLVEEKDRMAFLGANGTGKTSLLRAIFGDVPFSGTAKFNPSAQLGYIPQEIRFLNDKDSVLEAFRRECVCGEGEARQILAKYYFCGAAVMKRVSSLSGGEKVLLKLAVLLQNRVNFLILDEPTNHIDIETREMLEDALLEFSGTLLFISHDRYFIDKLATKIVVLENRKINVFDGTYADYLRVTGHA</sequence>
<keyword evidence="2 4" id="KW-0067">ATP-binding</keyword>
<accession>A0AAE3DHF3</accession>
<dbReference type="SMART" id="SM00382">
    <property type="entry name" value="AAA"/>
    <property type="match status" value="2"/>
</dbReference>
<organism evidence="4 5">
    <name type="scientific">Hominenteromicrobium mulieris</name>
    <dbReference type="NCBI Taxonomy" id="2885357"/>
    <lineage>
        <taxon>Bacteria</taxon>
        <taxon>Bacillati</taxon>
        <taxon>Bacillota</taxon>
        <taxon>Clostridia</taxon>
        <taxon>Eubacteriales</taxon>
        <taxon>Oscillospiraceae</taxon>
        <taxon>Hominenteromicrobium</taxon>
    </lineage>
</organism>
<dbReference type="InterPro" id="IPR032781">
    <property type="entry name" value="ABC_tran_Xtn"/>
</dbReference>